<dbReference type="Gene3D" id="2.170.140.10">
    <property type="entry name" value="Chitin binding domain"/>
    <property type="match status" value="3"/>
</dbReference>
<keyword evidence="4" id="KW-1015">Disulfide bond</keyword>
<evidence type="ECO:0000256" key="1">
    <source>
        <dbReference type="ARBA" id="ARBA00022669"/>
    </source>
</evidence>
<keyword evidence="2" id="KW-0732">Signal</keyword>
<evidence type="ECO:0000256" key="5">
    <source>
        <dbReference type="ARBA" id="ARBA00023180"/>
    </source>
</evidence>
<organism evidence="7 9">
    <name type="scientific">Araneus ventricosus</name>
    <name type="common">Orbweaver spider</name>
    <name type="synonym">Epeira ventricosa</name>
    <dbReference type="NCBI Taxonomy" id="182803"/>
    <lineage>
        <taxon>Eukaryota</taxon>
        <taxon>Metazoa</taxon>
        <taxon>Ecdysozoa</taxon>
        <taxon>Arthropoda</taxon>
        <taxon>Chelicerata</taxon>
        <taxon>Arachnida</taxon>
        <taxon>Araneae</taxon>
        <taxon>Araneomorphae</taxon>
        <taxon>Entelegynae</taxon>
        <taxon>Araneoidea</taxon>
        <taxon>Araneidae</taxon>
        <taxon>Araneus</taxon>
    </lineage>
</organism>
<evidence type="ECO:0000313" key="8">
    <source>
        <dbReference type="EMBL" id="GBO18869.1"/>
    </source>
</evidence>
<dbReference type="PANTHER" id="PTHR23301">
    <property type="entry name" value="CHITIN BINDING PERITROPHIN-A"/>
    <property type="match status" value="1"/>
</dbReference>
<dbReference type="InterPro" id="IPR036508">
    <property type="entry name" value="Chitin-bd_dom_sf"/>
</dbReference>
<evidence type="ECO:0000313" key="7">
    <source>
        <dbReference type="EMBL" id="GBO18865.1"/>
    </source>
</evidence>
<accession>A0A4Y2V0Y8</accession>
<evidence type="ECO:0000256" key="3">
    <source>
        <dbReference type="ARBA" id="ARBA00022737"/>
    </source>
</evidence>
<dbReference type="InterPro" id="IPR051940">
    <property type="entry name" value="Chitin_bind-dev_reg"/>
</dbReference>
<protein>
    <submittedName>
        <fullName evidence="7">Protein obstructor-E</fullName>
    </submittedName>
</protein>
<keyword evidence="5" id="KW-0325">Glycoprotein</keyword>
<keyword evidence="9" id="KW-1185">Reference proteome</keyword>
<dbReference type="PANTHER" id="PTHR23301:SF108">
    <property type="entry name" value="OBSTRACTOR D"/>
    <property type="match status" value="1"/>
</dbReference>
<sequence>MFGLLRMDWRSAGSILDGSSLRSGFEPGALRSREIPPFFFTANAQRGNICKKDNGLFPHDQYCDYYYECQNGNSKEVACPNGLAFAGKAKGLIQNCDYPHRVGCPGNDGSIMGQAPIGTDNCPWLYGVFAHQTSCTRYWQCWNGTATIQQCPFSLLYNDALHSCDWPDNVPDCQKHPICKDQPNGHIPIEKSCGRFWLCVGGYPRLQRCPAGLAFSPTGLRCELSQNVPGCEPPIQCDLLRDLHLYKSLCEKRCVYPNNKRLYCFISKDLEFDQEFNGTKTQLNKRFLVGCDI</sequence>
<name>A0A4Y2V0Y8_ARAVE</name>
<keyword evidence="3" id="KW-0677">Repeat</keyword>
<gene>
    <name evidence="7" type="primary">obst-E_8</name>
    <name evidence="8" type="synonym">obst-E_0</name>
    <name evidence="7" type="ORF">AVEN_244704_1</name>
    <name evidence="8" type="ORF">AVEN_82900_1</name>
</gene>
<feature type="domain" description="Chitin-binding type-2" evidence="6">
    <location>
        <begin position="176"/>
        <end position="233"/>
    </location>
</feature>
<dbReference type="Pfam" id="PF01607">
    <property type="entry name" value="CBM_14"/>
    <property type="match status" value="3"/>
</dbReference>
<dbReference type="SMART" id="SM00494">
    <property type="entry name" value="ChtBD2"/>
    <property type="match status" value="3"/>
</dbReference>
<dbReference type="Proteomes" id="UP000499080">
    <property type="component" value="Unassembled WGS sequence"/>
</dbReference>
<evidence type="ECO:0000256" key="2">
    <source>
        <dbReference type="ARBA" id="ARBA00022729"/>
    </source>
</evidence>
<dbReference type="PROSITE" id="PS50940">
    <property type="entry name" value="CHIT_BIND_II"/>
    <property type="match status" value="3"/>
</dbReference>
<evidence type="ECO:0000313" key="9">
    <source>
        <dbReference type="Proteomes" id="UP000499080"/>
    </source>
</evidence>
<feature type="domain" description="Chitin-binding type-2" evidence="6">
    <location>
        <begin position="47"/>
        <end position="106"/>
    </location>
</feature>
<dbReference type="GO" id="GO:0005576">
    <property type="term" value="C:extracellular region"/>
    <property type="evidence" value="ECO:0007669"/>
    <property type="project" value="InterPro"/>
</dbReference>
<reference evidence="7 9" key="1">
    <citation type="journal article" date="2019" name="Sci. Rep.">
        <title>Orb-weaving spider Araneus ventricosus genome elucidates the spidroin gene catalogue.</title>
        <authorList>
            <person name="Kono N."/>
            <person name="Nakamura H."/>
            <person name="Ohtoshi R."/>
            <person name="Moran D.A.P."/>
            <person name="Shinohara A."/>
            <person name="Yoshida Y."/>
            <person name="Fujiwara M."/>
            <person name="Mori M."/>
            <person name="Tomita M."/>
            <person name="Arakawa K."/>
        </authorList>
    </citation>
    <scope>NUCLEOTIDE SEQUENCE [LARGE SCALE GENOMIC DNA]</scope>
</reference>
<evidence type="ECO:0000259" key="6">
    <source>
        <dbReference type="PROSITE" id="PS50940"/>
    </source>
</evidence>
<dbReference type="AlphaFoldDB" id="A0A4Y2V0Y8"/>
<feature type="domain" description="Chitin-binding type-2" evidence="6">
    <location>
        <begin position="119"/>
        <end position="175"/>
    </location>
</feature>
<dbReference type="OrthoDB" id="6059830at2759"/>
<dbReference type="GO" id="GO:0008061">
    <property type="term" value="F:chitin binding"/>
    <property type="evidence" value="ECO:0007669"/>
    <property type="project" value="UniProtKB-KW"/>
</dbReference>
<dbReference type="InterPro" id="IPR002557">
    <property type="entry name" value="Chitin-bd_dom"/>
</dbReference>
<keyword evidence="1" id="KW-0147">Chitin-binding</keyword>
<dbReference type="EMBL" id="BGPR01042461">
    <property type="protein sequence ID" value="GBO18865.1"/>
    <property type="molecule type" value="Genomic_DNA"/>
</dbReference>
<evidence type="ECO:0000256" key="4">
    <source>
        <dbReference type="ARBA" id="ARBA00023157"/>
    </source>
</evidence>
<comment type="caution">
    <text evidence="7">The sequence shown here is derived from an EMBL/GenBank/DDBJ whole genome shotgun (WGS) entry which is preliminary data.</text>
</comment>
<dbReference type="SUPFAM" id="SSF57625">
    <property type="entry name" value="Invertebrate chitin-binding proteins"/>
    <property type="match status" value="3"/>
</dbReference>
<proteinExistence type="predicted"/>
<dbReference type="EMBL" id="BGPR01042464">
    <property type="protein sequence ID" value="GBO18869.1"/>
    <property type="molecule type" value="Genomic_DNA"/>
</dbReference>